<dbReference type="Gene3D" id="1.10.8.270">
    <property type="entry name" value="putative rabgap domain of human tbc1 domain family member 14 like domains"/>
    <property type="match status" value="1"/>
</dbReference>
<evidence type="ECO:0000256" key="1">
    <source>
        <dbReference type="SAM" id="MobiDB-lite"/>
    </source>
</evidence>
<feature type="region of interest" description="Disordered" evidence="1">
    <location>
        <begin position="289"/>
        <end position="316"/>
    </location>
</feature>
<dbReference type="GO" id="GO:0005096">
    <property type="term" value="F:GTPase activator activity"/>
    <property type="evidence" value="ECO:0007669"/>
    <property type="project" value="TreeGrafter"/>
</dbReference>
<dbReference type="OrthoDB" id="159449at2759"/>
<organism evidence="3 4">
    <name type="scientific">Amanita thiersii Skay4041</name>
    <dbReference type="NCBI Taxonomy" id="703135"/>
    <lineage>
        <taxon>Eukaryota</taxon>
        <taxon>Fungi</taxon>
        <taxon>Dikarya</taxon>
        <taxon>Basidiomycota</taxon>
        <taxon>Agaricomycotina</taxon>
        <taxon>Agaricomycetes</taxon>
        <taxon>Agaricomycetidae</taxon>
        <taxon>Agaricales</taxon>
        <taxon>Pluteineae</taxon>
        <taxon>Amanitaceae</taxon>
        <taxon>Amanita</taxon>
    </lineage>
</organism>
<accession>A0A2A9NBI7</accession>
<evidence type="ECO:0000313" key="4">
    <source>
        <dbReference type="Proteomes" id="UP000242287"/>
    </source>
</evidence>
<keyword evidence="4" id="KW-1185">Reference proteome</keyword>
<dbReference type="InterPro" id="IPR000195">
    <property type="entry name" value="Rab-GAP-TBC_dom"/>
</dbReference>
<name>A0A2A9NBI7_9AGAR</name>
<dbReference type="SMART" id="SM00164">
    <property type="entry name" value="TBC"/>
    <property type="match status" value="1"/>
</dbReference>
<dbReference type="PANTHER" id="PTHR47219:SF9">
    <property type="entry name" value="GTPASE ACTIVATING PROTEIN AND CENTROSOME-ASSOCIATED, ISOFORM B"/>
    <property type="match status" value="1"/>
</dbReference>
<dbReference type="AlphaFoldDB" id="A0A2A9NBI7"/>
<feature type="domain" description="Rab-GAP TBC" evidence="2">
    <location>
        <begin position="37"/>
        <end position="219"/>
    </location>
</feature>
<dbReference type="InterPro" id="IPR035969">
    <property type="entry name" value="Rab-GAP_TBC_sf"/>
</dbReference>
<dbReference type="STRING" id="703135.A0A2A9NBI7"/>
<gene>
    <name evidence="3" type="ORF">AMATHDRAFT_154035</name>
</gene>
<reference evidence="3 4" key="1">
    <citation type="submission" date="2014-02" db="EMBL/GenBank/DDBJ databases">
        <title>Transposable element dynamics among asymbiotic and ectomycorrhizal Amanita fungi.</title>
        <authorList>
            <consortium name="DOE Joint Genome Institute"/>
            <person name="Hess J."/>
            <person name="Skrede I."/>
            <person name="Wolfe B."/>
            <person name="LaButti K."/>
            <person name="Ohm R.A."/>
            <person name="Grigoriev I.V."/>
            <person name="Pringle A."/>
        </authorList>
    </citation>
    <scope>NUCLEOTIDE SEQUENCE [LARGE SCALE GENOMIC DNA]</scope>
    <source>
        <strain evidence="3 4">SKay4041</strain>
    </source>
</reference>
<dbReference type="InterPro" id="IPR050302">
    <property type="entry name" value="Rab_GAP_TBC_domain"/>
</dbReference>
<dbReference type="Gene3D" id="1.10.472.80">
    <property type="entry name" value="Ypt/Rab-GAP domain of gyp1p, domain 3"/>
    <property type="match status" value="1"/>
</dbReference>
<dbReference type="Gene3D" id="1.10.10.750">
    <property type="entry name" value="Ypt/Rab-GAP domain of gyp1p, domain 1"/>
    <property type="match status" value="1"/>
</dbReference>
<feature type="compositionally biased region" description="Polar residues" evidence="1">
    <location>
        <begin position="292"/>
        <end position="301"/>
    </location>
</feature>
<dbReference type="PROSITE" id="PS50086">
    <property type="entry name" value="TBC_RABGAP"/>
    <property type="match status" value="1"/>
</dbReference>
<dbReference type="GO" id="GO:0031267">
    <property type="term" value="F:small GTPase binding"/>
    <property type="evidence" value="ECO:0007669"/>
    <property type="project" value="TreeGrafter"/>
</dbReference>
<evidence type="ECO:0000259" key="2">
    <source>
        <dbReference type="PROSITE" id="PS50086"/>
    </source>
</evidence>
<sequence>MIDAHRQREQKWVAVMSSVQPSQSRKSKKVKKLLLDGVPASVRYLVWSHVTDGRARIVAGVYARLGSRGRVPASELIEKDLVRYFKEYPQLQGLQSPVLVLLQAYMSMVPDVQYSAGLTLIVGQLLLQGPEEEVFWIFVSLMDSYLRPYFSFMSQQLEVDSALFGRALEANDGQVAKKVLLELSIPPSEICSSWFTSVFVENLPTGYVNRVWDLFMYEGIPFLMRVGLAIINCCRRILLECTSDASVLEVLHHPPSRLLPPNPDALVTLALSQKLKDDDVRKQRIKMEAQVKRQTQAQQAPRKTAAAPASISLPKT</sequence>
<protein>
    <recommendedName>
        <fullName evidence="2">Rab-GAP TBC domain-containing protein</fullName>
    </recommendedName>
</protein>
<dbReference type="Proteomes" id="UP000242287">
    <property type="component" value="Unassembled WGS sequence"/>
</dbReference>
<evidence type="ECO:0000313" key="3">
    <source>
        <dbReference type="EMBL" id="PFH46684.1"/>
    </source>
</evidence>
<proteinExistence type="predicted"/>
<dbReference type="SUPFAM" id="SSF47923">
    <property type="entry name" value="Ypt/Rab-GAP domain of gyp1p"/>
    <property type="match status" value="2"/>
</dbReference>
<dbReference type="PANTHER" id="PTHR47219">
    <property type="entry name" value="RAB GTPASE-ACTIVATING PROTEIN 1-LIKE"/>
    <property type="match status" value="1"/>
</dbReference>
<dbReference type="EMBL" id="KZ302167">
    <property type="protein sequence ID" value="PFH46684.1"/>
    <property type="molecule type" value="Genomic_DNA"/>
</dbReference>
<dbReference type="Pfam" id="PF00566">
    <property type="entry name" value="RabGAP-TBC"/>
    <property type="match status" value="1"/>
</dbReference>